<dbReference type="RefSeq" id="WP_315604726.1">
    <property type="nucleotide sequence ID" value="NZ_CP130318.1"/>
</dbReference>
<gene>
    <name evidence="2" type="ORF">MJA45_25595</name>
</gene>
<sequence>MRKKRIAITWILAVLAMMGCSTQKGASDYIIYYGPGDDQAVSRLSGYSLAVIEPRHFSKEGLQELRRAGTVLYGYVSFVEQNENSPDFRRLKEEWYYQDDGKKQKNPEWNSWIMDLRKNSYREFLMDTLREEIIGKGLDGVLIDTVGDIDDFPWNEEDKAGMREGYWKLLEQIRNEFPGLKLIQNWGFQTALTTSQEYLDGIMWENFSWSSVKRDEWSRVNYEAIRRSGLSLYVVSSKPDEAPSQPTPASFHRFYNKDSVYNELN</sequence>
<dbReference type="KEGG" id="paun:MJA45_25595"/>
<dbReference type="Proteomes" id="UP001305702">
    <property type="component" value="Chromosome"/>
</dbReference>
<organism evidence="2 3">
    <name type="scientific">Paenibacillus aurantius</name>
    <dbReference type="NCBI Taxonomy" id="2918900"/>
    <lineage>
        <taxon>Bacteria</taxon>
        <taxon>Bacillati</taxon>
        <taxon>Bacillota</taxon>
        <taxon>Bacilli</taxon>
        <taxon>Bacillales</taxon>
        <taxon>Paenibacillaceae</taxon>
        <taxon>Paenibacillus</taxon>
    </lineage>
</organism>
<dbReference type="PROSITE" id="PS51257">
    <property type="entry name" value="PROKAR_LIPOPROTEIN"/>
    <property type="match status" value="1"/>
</dbReference>
<dbReference type="AlphaFoldDB" id="A0AA96LCS4"/>
<name>A0AA96LCS4_9BACL</name>
<feature type="signal peptide" evidence="1">
    <location>
        <begin position="1"/>
        <end position="26"/>
    </location>
</feature>
<dbReference type="EMBL" id="CP130318">
    <property type="protein sequence ID" value="WNQ10950.1"/>
    <property type="molecule type" value="Genomic_DNA"/>
</dbReference>
<dbReference type="GO" id="GO:0016787">
    <property type="term" value="F:hydrolase activity"/>
    <property type="evidence" value="ECO:0007669"/>
    <property type="project" value="UniProtKB-KW"/>
</dbReference>
<dbReference type="InterPro" id="IPR029455">
    <property type="entry name" value="GHL15"/>
</dbReference>
<keyword evidence="3" id="KW-1185">Reference proteome</keyword>
<proteinExistence type="predicted"/>
<dbReference type="Gene3D" id="3.20.20.70">
    <property type="entry name" value="Aldolase class I"/>
    <property type="match status" value="1"/>
</dbReference>
<evidence type="ECO:0000313" key="3">
    <source>
        <dbReference type="Proteomes" id="UP001305702"/>
    </source>
</evidence>
<feature type="chain" id="PRO_5041660050" evidence="1">
    <location>
        <begin position="27"/>
        <end position="265"/>
    </location>
</feature>
<accession>A0AA96LCS4</accession>
<protein>
    <submittedName>
        <fullName evidence="2">Glycoside hydrolase</fullName>
    </submittedName>
</protein>
<dbReference type="PANTHER" id="PTHR35882">
    <property type="entry name" value="PELA"/>
    <property type="match status" value="1"/>
</dbReference>
<dbReference type="Pfam" id="PF14885">
    <property type="entry name" value="GHL15"/>
    <property type="match status" value="1"/>
</dbReference>
<dbReference type="SUPFAM" id="SSF51445">
    <property type="entry name" value="(Trans)glycosidases"/>
    <property type="match status" value="1"/>
</dbReference>
<reference evidence="2 3" key="1">
    <citation type="submission" date="2022-02" db="EMBL/GenBank/DDBJ databases">
        <title>Paenibacillus sp. MBLB1776 Whole Genome Shotgun Sequencing.</title>
        <authorList>
            <person name="Hwang C.Y."/>
            <person name="Cho E.-S."/>
            <person name="Seo M.-J."/>
        </authorList>
    </citation>
    <scope>NUCLEOTIDE SEQUENCE [LARGE SCALE GENOMIC DNA]</scope>
    <source>
        <strain evidence="2 3">MBLB1776</strain>
    </source>
</reference>
<keyword evidence="1" id="KW-0732">Signal</keyword>
<keyword evidence="2" id="KW-0378">Hydrolase</keyword>
<evidence type="ECO:0000256" key="1">
    <source>
        <dbReference type="SAM" id="SignalP"/>
    </source>
</evidence>
<dbReference type="InterPro" id="IPR017853">
    <property type="entry name" value="GH"/>
</dbReference>
<dbReference type="PANTHER" id="PTHR35882:SF2">
    <property type="entry name" value="PELA"/>
    <property type="match status" value="1"/>
</dbReference>
<dbReference type="InterPro" id="IPR013785">
    <property type="entry name" value="Aldolase_TIM"/>
</dbReference>
<evidence type="ECO:0000313" key="2">
    <source>
        <dbReference type="EMBL" id="WNQ10950.1"/>
    </source>
</evidence>